<keyword evidence="2" id="KW-1185">Reference proteome</keyword>
<accession>A0A5P8W458</accession>
<gene>
    <name evidence="1" type="ORF">GXM_04761</name>
</gene>
<evidence type="ECO:0000313" key="1">
    <source>
        <dbReference type="EMBL" id="QFS47271.1"/>
    </source>
</evidence>
<dbReference type="KEGG" id="nsh:GXM_04761"/>
<protein>
    <submittedName>
        <fullName evidence="1">Uncharacterized protein</fullName>
    </submittedName>
</protein>
<dbReference type="Proteomes" id="UP000326678">
    <property type="component" value="Chromosome Gxm1"/>
</dbReference>
<reference evidence="1 2" key="1">
    <citation type="submission" date="2019-10" db="EMBL/GenBank/DDBJ databases">
        <title>Genomic and transcriptomic insights into the perfect genentic adaptation of a filamentous nitrogen-fixing cyanobacterium to rice fields.</title>
        <authorList>
            <person name="Chen Z."/>
        </authorList>
    </citation>
    <scope>NUCLEOTIDE SEQUENCE [LARGE SCALE GENOMIC DNA]</scope>
    <source>
        <strain evidence="1">CCNUC1</strain>
    </source>
</reference>
<evidence type="ECO:0000313" key="2">
    <source>
        <dbReference type="Proteomes" id="UP000326678"/>
    </source>
</evidence>
<organism evidence="1 2">
    <name type="scientific">Nostoc sphaeroides CCNUC1</name>
    <dbReference type="NCBI Taxonomy" id="2653204"/>
    <lineage>
        <taxon>Bacteria</taxon>
        <taxon>Bacillati</taxon>
        <taxon>Cyanobacteriota</taxon>
        <taxon>Cyanophyceae</taxon>
        <taxon>Nostocales</taxon>
        <taxon>Nostocaceae</taxon>
        <taxon>Nostoc</taxon>
    </lineage>
</organism>
<proteinExistence type="predicted"/>
<dbReference type="AlphaFoldDB" id="A0A5P8W458"/>
<sequence>MQMMPLMSSPKNKSMMHEPMIKIGNQILYQNSNNQPEP</sequence>
<dbReference type="EMBL" id="CP045226">
    <property type="protein sequence ID" value="QFS47271.1"/>
    <property type="molecule type" value="Genomic_DNA"/>
</dbReference>
<name>A0A5P8W458_9NOSO</name>